<sequence>MNPICCSTRVCKHTHTGQVKLQLRIQHHHVPSRQNTSSSIPSSSSNSPITLNNGISDNNFPHPSPLSFKRDYENDVIPMRSHNESSNSVNSSPRSSSKEWIPSSQSNAIYQNFVSTVNKRHSGGGSSRRGPPLESQLVYLRKEMVNLRQMDMNLLCQLWSLNEAIQDFKKTRINVSTRLGNDLKFDESDEDTDLYEDDEEEDLDEEDEDTAIDGDSEFYAEPSKYSEGEQLQLLQEHHRRLQERVRFQHLQRSSTCLKAQRKVGPCQNGCSKQMEMRQLQPKKKKT</sequence>
<evidence type="ECO:0000313" key="3">
    <source>
        <dbReference type="EMBL" id="CAF3039225.1"/>
    </source>
</evidence>
<feature type="compositionally biased region" description="Low complexity" evidence="2">
    <location>
        <begin position="35"/>
        <end position="50"/>
    </location>
</feature>
<feature type="compositionally biased region" description="Acidic residues" evidence="2">
    <location>
        <begin position="187"/>
        <end position="213"/>
    </location>
</feature>
<feature type="compositionally biased region" description="Polar residues" evidence="2">
    <location>
        <begin position="51"/>
        <end position="61"/>
    </location>
</feature>
<dbReference type="PANTHER" id="PTHR46949:SF1">
    <property type="entry name" value="AT07979P2"/>
    <property type="match status" value="1"/>
</dbReference>
<dbReference type="PANTHER" id="PTHR46949">
    <property type="entry name" value="LEUCINE REPEAT ADAPTER PROTEIN 25"/>
    <property type="match status" value="1"/>
</dbReference>
<feature type="compositionally biased region" description="Low complexity" evidence="2">
    <location>
        <begin position="84"/>
        <end position="95"/>
    </location>
</feature>
<dbReference type="AlphaFoldDB" id="A0A7R8HE67"/>
<name>A0A7R8HE67_LEPSM</name>
<dbReference type="OrthoDB" id="1681166at2759"/>
<dbReference type="Pfam" id="PF14854">
    <property type="entry name" value="LURAP"/>
    <property type="match status" value="1"/>
</dbReference>
<comment type="similarity">
    <text evidence="1">Belongs to the FAM89 family.</text>
</comment>
<evidence type="ECO:0000313" key="4">
    <source>
        <dbReference type="Proteomes" id="UP000675881"/>
    </source>
</evidence>
<evidence type="ECO:0000256" key="1">
    <source>
        <dbReference type="ARBA" id="ARBA00038125"/>
    </source>
</evidence>
<gene>
    <name evidence="3" type="ORF">LSAA_15052</name>
</gene>
<protein>
    <submittedName>
        <fullName evidence="3">(salmon louse) hypothetical protein</fullName>
    </submittedName>
</protein>
<accession>A0A7R8HE67</accession>
<keyword evidence="4" id="KW-1185">Reference proteome</keyword>
<reference evidence="3" key="1">
    <citation type="submission" date="2021-02" db="EMBL/GenBank/DDBJ databases">
        <authorList>
            <person name="Bekaert M."/>
        </authorList>
    </citation>
    <scope>NUCLEOTIDE SEQUENCE</scope>
    <source>
        <strain evidence="3">IoA-00</strain>
    </source>
</reference>
<dbReference type="InterPro" id="IPR039499">
    <property type="entry name" value="LURA1/LRA25"/>
</dbReference>
<evidence type="ECO:0000256" key="2">
    <source>
        <dbReference type="SAM" id="MobiDB-lite"/>
    </source>
</evidence>
<proteinExistence type="inferred from homology"/>
<dbReference type="EMBL" id="HG994588">
    <property type="protein sequence ID" value="CAF3039225.1"/>
    <property type="molecule type" value="Genomic_DNA"/>
</dbReference>
<dbReference type="Proteomes" id="UP000675881">
    <property type="component" value="Chromosome 9"/>
</dbReference>
<organism evidence="3 4">
    <name type="scientific">Lepeophtheirus salmonis</name>
    <name type="common">Salmon louse</name>
    <name type="synonym">Caligus salmonis</name>
    <dbReference type="NCBI Taxonomy" id="72036"/>
    <lineage>
        <taxon>Eukaryota</taxon>
        <taxon>Metazoa</taxon>
        <taxon>Ecdysozoa</taxon>
        <taxon>Arthropoda</taxon>
        <taxon>Crustacea</taxon>
        <taxon>Multicrustacea</taxon>
        <taxon>Hexanauplia</taxon>
        <taxon>Copepoda</taxon>
        <taxon>Siphonostomatoida</taxon>
        <taxon>Caligidae</taxon>
        <taxon>Lepeophtheirus</taxon>
    </lineage>
</organism>
<feature type="region of interest" description="Disordered" evidence="2">
    <location>
        <begin position="29"/>
        <end position="102"/>
    </location>
</feature>
<feature type="region of interest" description="Disordered" evidence="2">
    <location>
        <begin position="183"/>
        <end position="213"/>
    </location>
</feature>